<organism evidence="1 2">
    <name type="scientific">Armillaria ostoyae</name>
    <name type="common">Armillaria root rot fungus</name>
    <dbReference type="NCBI Taxonomy" id="47428"/>
    <lineage>
        <taxon>Eukaryota</taxon>
        <taxon>Fungi</taxon>
        <taxon>Dikarya</taxon>
        <taxon>Basidiomycota</taxon>
        <taxon>Agaricomycotina</taxon>
        <taxon>Agaricomycetes</taxon>
        <taxon>Agaricomycetidae</taxon>
        <taxon>Agaricales</taxon>
        <taxon>Marasmiineae</taxon>
        <taxon>Physalacriaceae</taxon>
        <taxon>Armillaria</taxon>
    </lineage>
</organism>
<dbReference type="Proteomes" id="UP000219338">
    <property type="component" value="Unassembled WGS sequence"/>
</dbReference>
<dbReference type="EMBL" id="FUEG01000009">
    <property type="protein sequence ID" value="SJL08194.1"/>
    <property type="molecule type" value="Genomic_DNA"/>
</dbReference>
<dbReference type="AlphaFoldDB" id="A0A284RHF7"/>
<evidence type="ECO:0000313" key="2">
    <source>
        <dbReference type="Proteomes" id="UP000219338"/>
    </source>
</evidence>
<proteinExistence type="predicted"/>
<keyword evidence="2" id="KW-1185">Reference proteome</keyword>
<sequence>MFPKWKWPMHNDAIWSRGTATVVIPSLAITSGGKDRSWNMVVLRMEVLKISQLGNWLAGDVVELDMRVNLPLQDKLAFYVGRASK</sequence>
<name>A0A284RHF7_ARMOS</name>
<accession>A0A284RHF7</accession>
<reference evidence="2" key="1">
    <citation type="journal article" date="2017" name="Nat. Ecol. Evol.">
        <title>Genome expansion and lineage-specific genetic innovations in the forest pathogenic fungi Armillaria.</title>
        <authorList>
            <person name="Sipos G."/>
            <person name="Prasanna A.N."/>
            <person name="Walter M.C."/>
            <person name="O'Connor E."/>
            <person name="Balint B."/>
            <person name="Krizsan K."/>
            <person name="Kiss B."/>
            <person name="Hess J."/>
            <person name="Varga T."/>
            <person name="Slot J."/>
            <person name="Riley R."/>
            <person name="Boka B."/>
            <person name="Rigling D."/>
            <person name="Barry K."/>
            <person name="Lee J."/>
            <person name="Mihaltcheva S."/>
            <person name="LaButti K."/>
            <person name="Lipzen A."/>
            <person name="Waldron R."/>
            <person name="Moloney N.M."/>
            <person name="Sperisen C."/>
            <person name="Kredics L."/>
            <person name="Vagvoelgyi C."/>
            <person name="Patrignani A."/>
            <person name="Fitzpatrick D."/>
            <person name="Nagy I."/>
            <person name="Doyle S."/>
            <person name="Anderson J.B."/>
            <person name="Grigoriev I.V."/>
            <person name="Gueldener U."/>
            <person name="Muensterkoetter M."/>
            <person name="Nagy L.G."/>
        </authorList>
    </citation>
    <scope>NUCLEOTIDE SEQUENCE [LARGE SCALE GENOMIC DNA]</scope>
    <source>
        <strain evidence="2">C18/9</strain>
    </source>
</reference>
<gene>
    <name evidence="1" type="ORF">ARMOST_11557</name>
</gene>
<protein>
    <submittedName>
        <fullName evidence="1">Uncharacterized protein</fullName>
    </submittedName>
</protein>
<evidence type="ECO:0000313" key="1">
    <source>
        <dbReference type="EMBL" id="SJL08194.1"/>
    </source>
</evidence>